<comment type="caution">
    <text evidence="1">The sequence shown here is derived from an EMBL/GenBank/DDBJ whole genome shotgun (WGS) entry which is preliminary data.</text>
</comment>
<accession>A0A0F9I041</accession>
<gene>
    <name evidence="1" type="ORF">LCGC14_1721080</name>
</gene>
<name>A0A0F9I041_9ZZZZ</name>
<organism evidence="1">
    <name type="scientific">marine sediment metagenome</name>
    <dbReference type="NCBI Taxonomy" id="412755"/>
    <lineage>
        <taxon>unclassified sequences</taxon>
        <taxon>metagenomes</taxon>
        <taxon>ecological metagenomes</taxon>
    </lineage>
</organism>
<evidence type="ECO:0000313" key="1">
    <source>
        <dbReference type="EMBL" id="KKM11250.1"/>
    </source>
</evidence>
<dbReference type="AlphaFoldDB" id="A0A0F9I041"/>
<dbReference type="EMBL" id="LAZR01015489">
    <property type="protein sequence ID" value="KKM11250.1"/>
    <property type="molecule type" value="Genomic_DNA"/>
</dbReference>
<sequence>MSNVNEVNRIESKQEISTIKQSTVRLLEAVAEEVMQTRRMNRCNREYFYEALIVLHEQYGCMDLEYYGDKQ</sequence>
<proteinExistence type="predicted"/>
<reference evidence="1" key="1">
    <citation type="journal article" date="2015" name="Nature">
        <title>Complex archaea that bridge the gap between prokaryotes and eukaryotes.</title>
        <authorList>
            <person name="Spang A."/>
            <person name="Saw J.H."/>
            <person name="Jorgensen S.L."/>
            <person name="Zaremba-Niedzwiedzka K."/>
            <person name="Martijn J."/>
            <person name="Lind A.E."/>
            <person name="van Eijk R."/>
            <person name="Schleper C."/>
            <person name="Guy L."/>
            <person name="Ettema T.J."/>
        </authorList>
    </citation>
    <scope>NUCLEOTIDE SEQUENCE</scope>
</reference>
<protein>
    <submittedName>
        <fullName evidence="1">Uncharacterized protein</fullName>
    </submittedName>
</protein>